<comment type="similarity">
    <text evidence="2">Belongs to the peptidase M67C family.</text>
</comment>
<dbReference type="SUPFAM" id="SSF102712">
    <property type="entry name" value="JAB1/MPN domain"/>
    <property type="match status" value="1"/>
</dbReference>
<evidence type="ECO:0000313" key="11">
    <source>
        <dbReference type="Proteomes" id="UP000001514"/>
    </source>
</evidence>
<dbReference type="PROSITE" id="PS50249">
    <property type="entry name" value="MPN"/>
    <property type="match status" value="1"/>
</dbReference>
<dbReference type="KEGG" id="smo:SELMODRAFT_82317"/>
<dbReference type="GO" id="GO:0140492">
    <property type="term" value="F:metal-dependent deubiquitinase activity"/>
    <property type="evidence" value="ECO:0007669"/>
    <property type="project" value="InterPro"/>
</dbReference>
<evidence type="ECO:0000256" key="5">
    <source>
        <dbReference type="ARBA" id="ARBA00022786"/>
    </source>
</evidence>
<keyword evidence="5" id="KW-0833">Ubl conjugation pathway</keyword>
<dbReference type="Proteomes" id="UP000001514">
    <property type="component" value="Unassembled WGS sequence"/>
</dbReference>
<evidence type="ECO:0000259" key="9">
    <source>
        <dbReference type="PROSITE" id="PS50249"/>
    </source>
</evidence>
<dbReference type="OrthoDB" id="3640at2759"/>
<dbReference type="eggNOG" id="KOG2880">
    <property type="taxonomic scope" value="Eukaryota"/>
</dbReference>
<sequence length="172" mass="19555">SPTMMEEFLALARHNTQKNLETCGVLAGFLEKGMFSVTTLIIPKQEATSDSCQTVNEEELFEVQDKRNLFQLGWIHTHPTQTCFMSSIDLHTHYSYQVMLQEAIAIVMAPTDEERSFGIFRLSEPGGMEAIQQCDQRGFHPHDEPANGGSIYDHCSHVYMNPSLRFDIVDLR</sequence>
<dbReference type="Pfam" id="PF01398">
    <property type="entry name" value="JAB"/>
    <property type="match status" value="1"/>
</dbReference>
<dbReference type="GO" id="GO:0046872">
    <property type="term" value="F:metal ion binding"/>
    <property type="evidence" value="ECO:0007669"/>
    <property type="project" value="UniProtKB-KW"/>
</dbReference>
<dbReference type="GO" id="GO:0032511">
    <property type="term" value="P:late endosome to vacuole transport via multivesicular body sorting pathway"/>
    <property type="evidence" value="ECO:0000318"/>
    <property type="project" value="GO_Central"/>
</dbReference>
<evidence type="ECO:0000256" key="3">
    <source>
        <dbReference type="ARBA" id="ARBA00022670"/>
    </source>
</evidence>
<name>D8R0D5_SELML</name>
<keyword evidence="7" id="KW-0862">Zinc</keyword>
<dbReference type="InterPro" id="IPR000555">
    <property type="entry name" value="JAMM/MPN+_dom"/>
</dbReference>
<evidence type="ECO:0000313" key="10">
    <source>
        <dbReference type="EMBL" id="EFJ34562.1"/>
    </source>
</evidence>
<dbReference type="PANTHER" id="PTHR12947">
    <property type="entry name" value="AMSH-LIKE PROTEASE"/>
    <property type="match status" value="1"/>
</dbReference>
<dbReference type="STRING" id="88036.D8R0D5"/>
<keyword evidence="11" id="KW-1185">Reference proteome</keyword>
<feature type="non-terminal residue" evidence="10">
    <location>
        <position position="1"/>
    </location>
</feature>
<gene>
    <name evidence="10" type="ORF">SELMODRAFT_82317</name>
</gene>
<proteinExistence type="inferred from homology"/>
<reference evidence="10 11" key="1">
    <citation type="journal article" date="2011" name="Science">
        <title>The Selaginella genome identifies genetic changes associated with the evolution of vascular plants.</title>
        <authorList>
            <person name="Banks J.A."/>
            <person name="Nishiyama T."/>
            <person name="Hasebe M."/>
            <person name="Bowman J.L."/>
            <person name="Gribskov M."/>
            <person name="dePamphilis C."/>
            <person name="Albert V.A."/>
            <person name="Aono N."/>
            <person name="Aoyama T."/>
            <person name="Ambrose B.A."/>
            <person name="Ashton N.W."/>
            <person name="Axtell M.J."/>
            <person name="Barker E."/>
            <person name="Barker M.S."/>
            <person name="Bennetzen J.L."/>
            <person name="Bonawitz N.D."/>
            <person name="Chapple C."/>
            <person name="Cheng C."/>
            <person name="Correa L.G."/>
            <person name="Dacre M."/>
            <person name="DeBarry J."/>
            <person name="Dreyer I."/>
            <person name="Elias M."/>
            <person name="Engstrom E.M."/>
            <person name="Estelle M."/>
            <person name="Feng L."/>
            <person name="Finet C."/>
            <person name="Floyd S.K."/>
            <person name="Frommer W.B."/>
            <person name="Fujita T."/>
            <person name="Gramzow L."/>
            <person name="Gutensohn M."/>
            <person name="Harholt J."/>
            <person name="Hattori M."/>
            <person name="Heyl A."/>
            <person name="Hirai T."/>
            <person name="Hiwatashi Y."/>
            <person name="Ishikawa M."/>
            <person name="Iwata M."/>
            <person name="Karol K.G."/>
            <person name="Koehler B."/>
            <person name="Kolukisaoglu U."/>
            <person name="Kubo M."/>
            <person name="Kurata T."/>
            <person name="Lalonde S."/>
            <person name="Li K."/>
            <person name="Li Y."/>
            <person name="Litt A."/>
            <person name="Lyons E."/>
            <person name="Manning G."/>
            <person name="Maruyama T."/>
            <person name="Michael T.P."/>
            <person name="Mikami K."/>
            <person name="Miyazaki S."/>
            <person name="Morinaga S."/>
            <person name="Murata T."/>
            <person name="Mueller-Roeber B."/>
            <person name="Nelson D.R."/>
            <person name="Obara M."/>
            <person name="Oguri Y."/>
            <person name="Olmstead R.G."/>
            <person name="Onodera N."/>
            <person name="Petersen B.L."/>
            <person name="Pils B."/>
            <person name="Prigge M."/>
            <person name="Rensing S.A."/>
            <person name="Riano-Pachon D.M."/>
            <person name="Roberts A.W."/>
            <person name="Sato Y."/>
            <person name="Scheller H.V."/>
            <person name="Schulz B."/>
            <person name="Schulz C."/>
            <person name="Shakirov E.V."/>
            <person name="Shibagaki N."/>
            <person name="Shinohara N."/>
            <person name="Shippen D.E."/>
            <person name="Soerensen I."/>
            <person name="Sotooka R."/>
            <person name="Sugimoto N."/>
            <person name="Sugita M."/>
            <person name="Sumikawa N."/>
            <person name="Tanurdzic M."/>
            <person name="Theissen G."/>
            <person name="Ulvskov P."/>
            <person name="Wakazuki S."/>
            <person name="Weng J.K."/>
            <person name="Willats W.W."/>
            <person name="Wipf D."/>
            <person name="Wolf P.G."/>
            <person name="Yang L."/>
            <person name="Zimmer A.D."/>
            <person name="Zhu Q."/>
            <person name="Mitros T."/>
            <person name="Hellsten U."/>
            <person name="Loque D."/>
            <person name="Otillar R."/>
            <person name="Salamov A."/>
            <person name="Schmutz J."/>
            <person name="Shapiro H."/>
            <person name="Lindquist E."/>
            <person name="Lucas S."/>
            <person name="Rokhsar D."/>
            <person name="Grigoriev I.V."/>
        </authorList>
    </citation>
    <scope>NUCLEOTIDE SEQUENCE [LARGE SCALE GENOMIC DNA]</scope>
</reference>
<organism evidence="11">
    <name type="scientific">Selaginella moellendorffii</name>
    <name type="common">Spikemoss</name>
    <dbReference type="NCBI Taxonomy" id="88036"/>
    <lineage>
        <taxon>Eukaryota</taxon>
        <taxon>Viridiplantae</taxon>
        <taxon>Streptophyta</taxon>
        <taxon>Embryophyta</taxon>
        <taxon>Tracheophyta</taxon>
        <taxon>Lycopodiopsida</taxon>
        <taxon>Selaginellales</taxon>
        <taxon>Selaginellaceae</taxon>
        <taxon>Selaginella</taxon>
    </lineage>
</organism>
<dbReference type="InterPro" id="IPR037518">
    <property type="entry name" value="MPN"/>
</dbReference>
<keyword evidence="3" id="KW-0645">Protease</keyword>
<dbReference type="SMART" id="SM00232">
    <property type="entry name" value="JAB_MPN"/>
    <property type="match status" value="1"/>
</dbReference>
<evidence type="ECO:0000256" key="6">
    <source>
        <dbReference type="ARBA" id="ARBA00022801"/>
    </source>
</evidence>
<accession>D8R0D5</accession>
<dbReference type="EMBL" id="GL377569">
    <property type="protein sequence ID" value="EFJ34562.1"/>
    <property type="molecule type" value="Genomic_DNA"/>
</dbReference>
<comment type="cofactor">
    <cofactor evidence="1">
        <name>Zn(2+)</name>
        <dbReference type="ChEBI" id="CHEBI:29105"/>
    </cofactor>
</comment>
<dbReference type="CDD" id="cd08066">
    <property type="entry name" value="MPN_AMSH_like"/>
    <property type="match status" value="1"/>
</dbReference>
<evidence type="ECO:0000256" key="8">
    <source>
        <dbReference type="ARBA" id="ARBA00023049"/>
    </source>
</evidence>
<evidence type="ECO:0000256" key="7">
    <source>
        <dbReference type="ARBA" id="ARBA00022833"/>
    </source>
</evidence>
<evidence type="ECO:0000256" key="4">
    <source>
        <dbReference type="ARBA" id="ARBA00022723"/>
    </source>
</evidence>
<dbReference type="GO" id="GO:0006508">
    <property type="term" value="P:proteolysis"/>
    <property type="evidence" value="ECO:0007669"/>
    <property type="project" value="UniProtKB-KW"/>
</dbReference>
<dbReference type="Gramene" id="EFJ34562">
    <property type="protein sequence ID" value="EFJ34562"/>
    <property type="gene ID" value="SELMODRAFT_82317"/>
</dbReference>
<dbReference type="PANTHER" id="PTHR12947:SF13">
    <property type="entry name" value="FI19924P1"/>
    <property type="match status" value="1"/>
</dbReference>
<dbReference type="Gene3D" id="3.40.140.10">
    <property type="entry name" value="Cytidine Deaminase, domain 2"/>
    <property type="match status" value="1"/>
</dbReference>
<protein>
    <recommendedName>
        <fullName evidence="9">MPN domain-containing protein</fullName>
    </recommendedName>
</protein>
<dbReference type="FunFam" id="3.40.140.10:FF:000033">
    <property type="entry name" value="AMSH-like protease sst2"/>
    <property type="match status" value="1"/>
</dbReference>
<dbReference type="FunCoup" id="D8R0D5">
    <property type="interactions" value="227"/>
</dbReference>
<evidence type="ECO:0000256" key="1">
    <source>
        <dbReference type="ARBA" id="ARBA00001947"/>
    </source>
</evidence>
<evidence type="ECO:0000256" key="2">
    <source>
        <dbReference type="ARBA" id="ARBA00010981"/>
    </source>
</evidence>
<keyword evidence="8" id="KW-0482">Metalloprotease</keyword>
<dbReference type="AlphaFoldDB" id="D8R0D5"/>
<dbReference type="GO" id="GO:0005768">
    <property type="term" value="C:endosome"/>
    <property type="evidence" value="ECO:0000318"/>
    <property type="project" value="GO_Central"/>
</dbReference>
<dbReference type="GO" id="GO:0061578">
    <property type="term" value="F:K63-linked deubiquitinase activity"/>
    <property type="evidence" value="ECO:0007669"/>
    <property type="project" value="InterPro"/>
</dbReference>
<dbReference type="GO" id="GO:0101005">
    <property type="term" value="F:deubiquitinase activity"/>
    <property type="evidence" value="ECO:0000318"/>
    <property type="project" value="GO_Central"/>
</dbReference>
<dbReference type="OMA" id="QYSYQAM"/>
<dbReference type="HOGENOM" id="CLU_023304_2_0_1"/>
<keyword evidence="4" id="KW-0479">Metal-binding</keyword>
<dbReference type="GO" id="GO:0016020">
    <property type="term" value="C:membrane"/>
    <property type="evidence" value="ECO:0000318"/>
    <property type="project" value="GO_Central"/>
</dbReference>
<dbReference type="InParanoid" id="D8R0D5"/>
<dbReference type="MEROPS" id="M67.A06"/>
<keyword evidence="6" id="KW-0378">Hydrolase</keyword>
<feature type="domain" description="MPN" evidence="9">
    <location>
        <begin position="1"/>
        <end position="128"/>
    </location>
</feature>
<dbReference type="GO" id="GO:0070536">
    <property type="term" value="P:protein K63-linked deubiquitination"/>
    <property type="evidence" value="ECO:0007669"/>
    <property type="project" value="InterPro"/>
</dbReference>
<dbReference type="InterPro" id="IPR044098">
    <property type="entry name" value="STAMBP/STALP-like_MPN"/>
</dbReference>